<evidence type="ECO:0000313" key="1">
    <source>
        <dbReference type="EMBL" id="KAI5660143.1"/>
    </source>
</evidence>
<proteinExistence type="predicted"/>
<comment type="caution">
    <text evidence="1">The sequence shown here is derived from an EMBL/GenBank/DDBJ whole genome shotgun (WGS) entry which is preliminary data.</text>
</comment>
<reference evidence="2" key="1">
    <citation type="journal article" date="2023" name="Nat. Plants">
        <title>Single-cell RNA sequencing provides a high-resolution roadmap for understanding the multicellular compartmentation of specialized metabolism.</title>
        <authorList>
            <person name="Sun S."/>
            <person name="Shen X."/>
            <person name="Li Y."/>
            <person name="Li Y."/>
            <person name="Wang S."/>
            <person name="Li R."/>
            <person name="Zhang H."/>
            <person name="Shen G."/>
            <person name="Guo B."/>
            <person name="Wei J."/>
            <person name="Xu J."/>
            <person name="St-Pierre B."/>
            <person name="Chen S."/>
            <person name="Sun C."/>
        </authorList>
    </citation>
    <scope>NUCLEOTIDE SEQUENCE [LARGE SCALE GENOMIC DNA]</scope>
</reference>
<dbReference type="EMBL" id="CM044706">
    <property type="protein sequence ID" value="KAI5660143.1"/>
    <property type="molecule type" value="Genomic_DNA"/>
</dbReference>
<keyword evidence="2" id="KW-1185">Reference proteome</keyword>
<gene>
    <name evidence="1" type="ORF">M9H77_28936</name>
</gene>
<dbReference type="Proteomes" id="UP001060085">
    <property type="component" value="Linkage Group LG06"/>
</dbReference>
<accession>A0ACC0AL34</accession>
<evidence type="ECO:0000313" key="2">
    <source>
        <dbReference type="Proteomes" id="UP001060085"/>
    </source>
</evidence>
<organism evidence="1 2">
    <name type="scientific">Catharanthus roseus</name>
    <name type="common">Madagascar periwinkle</name>
    <name type="synonym">Vinca rosea</name>
    <dbReference type="NCBI Taxonomy" id="4058"/>
    <lineage>
        <taxon>Eukaryota</taxon>
        <taxon>Viridiplantae</taxon>
        <taxon>Streptophyta</taxon>
        <taxon>Embryophyta</taxon>
        <taxon>Tracheophyta</taxon>
        <taxon>Spermatophyta</taxon>
        <taxon>Magnoliopsida</taxon>
        <taxon>eudicotyledons</taxon>
        <taxon>Gunneridae</taxon>
        <taxon>Pentapetalae</taxon>
        <taxon>asterids</taxon>
        <taxon>lamiids</taxon>
        <taxon>Gentianales</taxon>
        <taxon>Apocynaceae</taxon>
        <taxon>Rauvolfioideae</taxon>
        <taxon>Vinceae</taxon>
        <taxon>Catharanthinae</taxon>
        <taxon>Catharanthus</taxon>
    </lineage>
</organism>
<sequence>MASSLSRRLLRTVLLSSHKGKPSDFAYFFCTKTLSSSSESSDAEDAVNSVESDDDSILFSSSSTSSDSTENKRVVVDRPLEDGLDVGVYKAILVGQVGQPPLQKRLRSGTTVTLLSLGTGGIRNNRRPMDNENPKEYANRSAVQWHRVSVYPTRLGELAMKNVVPGSVLYVEGNLETKIFNDPITGLVRRIREVAIRRNGRLVFLGKGSGDVQEQTSQESVKRVGYY</sequence>
<name>A0ACC0AL34_CATRO</name>
<protein>
    <submittedName>
        <fullName evidence="1">Uncharacterized protein</fullName>
    </submittedName>
</protein>